<protein>
    <submittedName>
        <fullName evidence="1">Uncharacterized protein</fullName>
    </submittedName>
</protein>
<dbReference type="Proteomes" id="UP000308600">
    <property type="component" value="Unassembled WGS sequence"/>
</dbReference>
<sequence length="773" mass="88310">MNTTNTPSSSHLNDTYRNLSCPHSPLPTKLCNTCRSQSYGYWNTFMSLWIDNLPTAHLQNILYLVLEYILILHDLHDTGMPPPFGRHPHPLLMMKLLKIDLNDMHLVLELCFHKPVPIMFYQDSAEEPPYIENQLRMFLTDQSRMEEEEDAYHLRDMVELHQIFGKRYLQRFSDIIQGIKEDDDHNDDDDEIKAYVGLGWIQHAMRNESAFDDLDLSQLCRTHLLLSEWFKWMLAESWNKLQRDMSSVIINPIGILTEFITRFLHVSPILRGIHLETLDTELKRFFNLQYIRYFDKGNDKSIAKRFISSAWFLSFPGGGPNNSYLGGSYLSPTPFEIPDTLRLDRHRLLELLSFNRIVELDDVVEEPGDSSDDDDDDGDDEDMVEVSQFLTTVEVDVDTNDSVPTQKPKPLRRTETNRLFREDSYQPIDFLAFAFQQHTSPPPPLSNTHLTTHPAPQPPRPKPSAYKSTPEYISFKSQEKSDKRAGATKKAITRSPLVWDAITRAPADADNKLFSSSYTEPTWFEEGSYFWGLGPGSQTSITRQNALATCTSGGSSQNALGTNGGPSQNALASTSGGGHLQNQSNTTGVHPPNQNQNQNSSIEMDKIFGCQPLLEVWLTGDRCEEVKRDMGKTHRDLTMCCLGVLIGCRVAGRRSVDGRILEYAKKVWSHHLAYAESSVTLLKTLERLTMYIVEWETLPLDNELGQHATRVSSWLRRKCSSNEAIVRRLQAKWQKIDFQEMGKVENPRAGGPKFIRRPVPYPKEKPMVVRRGL</sequence>
<accession>A0ACD3ATI9</accession>
<evidence type="ECO:0000313" key="2">
    <source>
        <dbReference type="Proteomes" id="UP000308600"/>
    </source>
</evidence>
<gene>
    <name evidence="1" type="ORF">BDN72DRAFT_841118</name>
</gene>
<reference evidence="1 2" key="1">
    <citation type="journal article" date="2019" name="Nat. Ecol. Evol.">
        <title>Megaphylogeny resolves global patterns of mushroom evolution.</title>
        <authorList>
            <person name="Varga T."/>
            <person name="Krizsan K."/>
            <person name="Foldi C."/>
            <person name="Dima B."/>
            <person name="Sanchez-Garcia M."/>
            <person name="Sanchez-Ramirez S."/>
            <person name="Szollosi G.J."/>
            <person name="Szarkandi J.G."/>
            <person name="Papp V."/>
            <person name="Albert L."/>
            <person name="Andreopoulos W."/>
            <person name="Angelini C."/>
            <person name="Antonin V."/>
            <person name="Barry K.W."/>
            <person name="Bougher N.L."/>
            <person name="Buchanan P."/>
            <person name="Buyck B."/>
            <person name="Bense V."/>
            <person name="Catcheside P."/>
            <person name="Chovatia M."/>
            <person name="Cooper J."/>
            <person name="Damon W."/>
            <person name="Desjardin D."/>
            <person name="Finy P."/>
            <person name="Geml J."/>
            <person name="Haridas S."/>
            <person name="Hughes K."/>
            <person name="Justo A."/>
            <person name="Karasinski D."/>
            <person name="Kautmanova I."/>
            <person name="Kiss B."/>
            <person name="Kocsube S."/>
            <person name="Kotiranta H."/>
            <person name="LaButti K.M."/>
            <person name="Lechner B.E."/>
            <person name="Liimatainen K."/>
            <person name="Lipzen A."/>
            <person name="Lukacs Z."/>
            <person name="Mihaltcheva S."/>
            <person name="Morgado L.N."/>
            <person name="Niskanen T."/>
            <person name="Noordeloos M.E."/>
            <person name="Ohm R.A."/>
            <person name="Ortiz-Santana B."/>
            <person name="Ovrebo C."/>
            <person name="Racz N."/>
            <person name="Riley R."/>
            <person name="Savchenko A."/>
            <person name="Shiryaev A."/>
            <person name="Soop K."/>
            <person name="Spirin V."/>
            <person name="Szebenyi C."/>
            <person name="Tomsovsky M."/>
            <person name="Tulloss R.E."/>
            <person name="Uehling J."/>
            <person name="Grigoriev I.V."/>
            <person name="Vagvolgyi C."/>
            <person name="Papp T."/>
            <person name="Martin F.M."/>
            <person name="Miettinen O."/>
            <person name="Hibbett D.S."/>
            <person name="Nagy L.G."/>
        </authorList>
    </citation>
    <scope>NUCLEOTIDE SEQUENCE [LARGE SCALE GENOMIC DNA]</scope>
    <source>
        <strain evidence="1 2">NL-1719</strain>
    </source>
</reference>
<dbReference type="EMBL" id="ML208339">
    <property type="protein sequence ID" value="TFK69030.1"/>
    <property type="molecule type" value="Genomic_DNA"/>
</dbReference>
<proteinExistence type="predicted"/>
<organism evidence="1 2">
    <name type="scientific">Pluteus cervinus</name>
    <dbReference type="NCBI Taxonomy" id="181527"/>
    <lineage>
        <taxon>Eukaryota</taxon>
        <taxon>Fungi</taxon>
        <taxon>Dikarya</taxon>
        <taxon>Basidiomycota</taxon>
        <taxon>Agaricomycotina</taxon>
        <taxon>Agaricomycetes</taxon>
        <taxon>Agaricomycetidae</taxon>
        <taxon>Agaricales</taxon>
        <taxon>Pluteineae</taxon>
        <taxon>Pluteaceae</taxon>
        <taxon>Pluteus</taxon>
    </lineage>
</organism>
<evidence type="ECO:0000313" key="1">
    <source>
        <dbReference type="EMBL" id="TFK69030.1"/>
    </source>
</evidence>
<name>A0ACD3ATI9_9AGAR</name>
<keyword evidence="2" id="KW-1185">Reference proteome</keyword>